<evidence type="ECO:0000256" key="1">
    <source>
        <dbReference type="ARBA" id="ARBA00001946"/>
    </source>
</evidence>
<dbReference type="Pfam" id="PF08645">
    <property type="entry name" value="PNK3P"/>
    <property type="match status" value="1"/>
</dbReference>
<keyword evidence="7" id="KW-1185">Reference proteome</keyword>
<accession>A0ABW6A880</accession>
<dbReference type="Gene3D" id="3.40.50.1000">
    <property type="entry name" value="HAD superfamily/HAD-like"/>
    <property type="match status" value="1"/>
</dbReference>
<dbReference type="InterPro" id="IPR029044">
    <property type="entry name" value="Nucleotide-diphossugar_trans"/>
</dbReference>
<dbReference type="CDD" id="cd06915">
    <property type="entry name" value="NTP_transferase_WcbM_like"/>
    <property type="match status" value="1"/>
</dbReference>
<dbReference type="Proteomes" id="UP001597511">
    <property type="component" value="Unassembled WGS sequence"/>
</dbReference>
<evidence type="ECO:0000256" key="3">
    <source>
        <dbReference type="ARBA" id="ARBA00022723"/>
    </source>
</evidence>
<keyword evidence="2" id="KW-0963">Cytoplasm</keyword>
<dbReference type="Pfam" id="PF00483">
    <property type="entry name" value="NTP_transferase"/>
    <property type="match status" value="1"/>
</dbReference>
<evidence type="ECO:0000256" key="4">
    <source>
        <dbReference type="ARBA" id="ARBA00022801"/>
    </source>
</evidence>
<name>A0ABW6A880_9BACT</name>
<dbReference type="RefSeq" id="WP_386102177.1">
    <property type="nucleotide sequence ID" value="NZ_JBHUOZ010000003.1"/>
</dbReference>
<comment type="caution">
    <text evidence="6">The sequence shown here is derived from an EMBL/GenBank/DDBJ whole genome shotgun (WGS) entry which is preliminary data.</text>
</comment>
<dbReference type="NCBIfam" id="TIGR01656">
    <property type="entry name" value="Histidinol-ppas"/>
    <property type="match status" value="1"/>
</dbReference>
<keyword evidence="4 6" id="KW-0378">Hydrolase</keyword>
<feature type="domain" description="Nucleotidyl transferase" evidence="5">
    <location>
        <begin position="17"/>
        <end position="242"/>
    </location>
</feature>
<dbReference type="InterPro" id="IPR006549">
    <property type="entry name" value="HAD-SF_hydro_IIIA"/>
</dbReference>
<dbReference type="PANTHER" id="PTHR22572">
    <property type="entry name" value="SUGAR-1-PHOSPHATE GUANYL TRANSFERASE"/>
    <property type="match status" value="1"/>
</dbReference>
<dbReference type="Gene3D" id="3.90.550.10">
    <property type="entry name" value="Spore Coat Polysaccharide Biosynthesis Protein SpsA, Chain A"/>
    <property type="match status" value="1"/>
</dbReference>
<dbReference type="InterPro" id="IPR036412">
    <property type="entry name" value="HAD-like_sf"/>
</dbReference>
<organism evidence="6 7">
    <name type="scientific">Terrimonas rubra</name>
    <dbReference type="NCBI Taxonomy" id="1035890"/>
    <lineage>
        <taxon>Bacteria</taxon>
        <taxon>Pseudomonadati</taxon>
        <taxon>Bacteroidota</taxon>
        <taxon>Chitinophagia</taxon>
        <taxon>Chitinophagales</taxon>
        <taxon>Chitinophagaceae</taxon>
        <taxon>Terrimonas</taxon>
    </lineage>
</organism>
<dbReference type="InterPro" id="IPR050486">
    <property type="entry name" value="Mannose-1P_guanyltransferase"/>
</dbReference>
<evidence type="ECO:0000313" key="7">
    <source>
        <dbReference type="Proteomes" id="UP001597511"/>
    </source>
</evidence>
<proteinExistence type="predicted"/>
<dbReference type="EMBL" id="JBHUOZ010000003">
    <property type="protein sequence ID" value="MFD2921584.1"/>
    <property type="molecule type" value="Genomic_DNA"/>
</dbReference>
<comment type="cofactor">
    <cofactor evidence="1">
        <name>Mg(2+)</name>
        <dbReference type="ChEBI" id="CHEBI:18420"/>
    </cofactor>
</comment>
<evidence type="ECO:0000259" key="5">
    <source>
        <dbReference type="Pfam" id="PF00483"/>
    </source>
</evidence>
<dbReference type="SUPFAM" id="SSF53448">
    <property type="entry name" value="Nucleotide-diphospho-sugar transferases"/>
    <property type="match status" value="1"/>
</dbReference>
<dbReference type="InterPro" id="IPR013954">
    <property type="entry name" value="PNK3P"/>
</dbReference>
<evidence type="ECO:0000256" key="2">
    <source>
        <dbReference type="ARBA" id="ARBA00022490"/>
    </source>
</evidence>
<dbReference type="GO" id="GO:0016787">
    <property type="term" value="F:hydrolase activity"/>
    <property type="evidence" value="ECO:0007669"/>
    <property type="project" value="UniProtKB-KW"/>
</dbReference>
<dbReference type="InterPro" id="IPR005835">
    <property type="entry name" value="NTP_transferase_dom"/>
</dbReference>
<sequence>MPDTTDRSIPNFNGREAIILAGGLGTRLREAVPDLPKCMAPVAGRPFLFYVINYLRSQGVQRFIFSLGYKHEVILAYLEKSFASLSYEYVVEETPLGTGGAIALALTKATQPDVLVTNGDTLFKINADELYKQHTATGALCTLALKPMQDFERYGVVELNNHNQVIAFKEKQHYDNGLINGGCYLLHVKGFNAQSWPDKFSFETDFLEKQYPQAQLYGQVQQAYFIDIGIPADYNQAQHDLAKPAVELKDLDRSWTIFLDRDGVFNHDKVGSYVFTPDEFRLYDGALEAIKTISEKFGLVLVATNQRGVGKGLMTLQDLHEVHAKMKAEIEAGGGRIDHFYYATDISNFDPMRKPNPGMAFAAKKDFPQIDMNKAIMVGNNPSDMQMGRNAGLYTVYLTTTNPPYTLPHPEVDWQFETLAQFAAALQ</sequence>
<dbReference type="InterPro" id="IPR006543">
    <property type="entry name" value="Histidinol-phos"/>
</dbReference>
<dbReference type="InterPro" id="IPR023214">
    <property type="entry name" value="HAD_sf"/>
</dbReference>
<protein>
    <submittedName>
        <fullName evidence="6">HAD-IIIA family hydrolase</fullName>
    </submittedName>
</protein>
<reference evidence="7" key="1">
    <citation type="journal article" date="2019" name="Int. J. Syst. Evol. Microbiol.">
        <title>The Global Catalogue of Microorganisms (GCM) 10K type strain sequencing project: providing services to taxonomists for standard genome sequencing and annotation.</title>
        <authorList>
            <consortium name="The Broad Institute Genomics Platform"/>
            <consortium name="The Broad Institute Genome Sequencing Center for Infectious Disease"/>
            <person name="Wu L."/>
            <person name="Ma J."/>
        </authorList>
    </citation>
    <scope>NUCLEOTIDE SEQUENCE [LARGE SCALE GENOMIC DNA]</scope>
    <source>
        <strain evidence="7">KCTC 23299</strain>
    </source>
</reference>
<gene>
    <name evidence="6" type="ORF">ACFS6H_17820</name>
</gene>
<keyword evidence="3" id="KW-0479">Metal-binding</keyword>
<evidence type="ECO:0000313" key="6">
    <source>
        <dbReference type="EMBL" id="MFD2921584.1"/>
    </source>
</evidence>
<dbReference type="NCBIfam" id="TIGR01662">
    <property type="entry name" value="HAD-SF-IIIA"/>
    <property type="match status" value="1"/>
</dbReference>
<dbReference type="SUPFAM" id="SSF56784">
    <property type="entry name" value="HAD-like"/>
    <property type="match status" value="1"/>
</dbReference>